<dbReference type="NCBIfam" id="TIGR03435">
    <property type="entry name" value="Soli_TIGR03435"/>
    <property type="match status" value="1"/>
</dbReference>
<protein>
    <submittedName>
        <fullName evidence="4">TIGR03435 family protein</fullName>
    </submittedName>
</protein>
<feature type="domain" description="Peptidase M56" evidence="3">
    <location>
        <begin position="22"/>
        <end position="307"/>
    </location>
</feature>
<feature type="region of interest" description="Disordered" evidence="1">
    <location>
        <begin position="558"/>
        <end position="578"/>
    </location>
</feature>
<comment type="caution">
    <text evidence="4">The sequence shown here is derived from an EMBL/GenBank/DDBJ whole genome shotgun (WGS) entry which is preliminary data.</text>
</comment>
<dbReference type="RefSeq" id="WP_263339035.1">
    <property type="nucleotide sequence ID" value="NZ_JAGSYH010000005.1"/>
</dbReference>
<evidence type="ECO:0000313" key="4">
    <source>
        <dbReference type="EMBL" id="MFC5862908.1"/>
    </source>
</evidence>
<keyword evidence="2" id="KW-1133">Transmembrane helix</keyword>
<feature type="transmembrane region" description="Helical" evidence="2">
    <location>
        <begin position="20"/>
        <end position="37"/>
    </location>
</feature>
<feature type="transmembrane region" description="Helical" evidence="2">
    <location>
        <begin position="49"/>
        <end position="68"/>
    </location>
</feature>
<keyword evidence="5" id="KW-1185">Reference proteome</keyword>
<dbReference type="Proteomes" id="UP001596091">
    <property type="component" value="Unassembled WGS sequence"/>
</dbReference>
<evidence type="ECO:0000259" key="3">
    <source>
        <dbReference type="Pfam" id="PF05569"/>
    </source>
</evidence>
<feature type="compositionally biased region" description="Basic and acidic residues" evidence="1">
    <location>
        <begin position="483"/>
        <end position="497"/>
    </location>
</feature>
<evidence type="ECO:0000256" key="1">
    <source>
        <dbReference type="SAM" id="MobiDB-lite"/>
    </source>
</evidence>
<evidence type="ECO:0000256" key="2">
    <source>
        <dbReference type="SAM" id="Phobius"/>
    </source>
</evidence>
<evidence type="ECO:0000313" key="5">
    <source>
        <dbReference type="Proteomes" id="UP001596091"/>
    </source>
</evidence>
<dbReference type="PANTHER" id="PTHR34978:SF3">
    <property type="entry name" value="SLR0241 PROTEIN"/>
    <property type="match status" value="1"/>
</dbReference>
<gene>
    <name evidence="4" type="ORF">ACFPT7_11440</name>
</gene>
<reference evidence="5" key="1">
    <citation type="journal article" date="2019" name="Int. J. Syst. Evol. Microbiol.">
        <title>The Global Catalogue of Microorganisms (GCM) 10K type strain sequencing project: providing services to taxonomists for standard genome sequencing and annotation.</title>
        <authorList>
            <consortium name="The Broad Institute Genomics Platform"/>
            <consortium name="The Broad Institute Genome Sequencing Center for Infectious Disease"/>
            <person name="Wu L."/>
            <person name="Ma J."/>
        </authorList>
    </citation>
    <scope>NUCLEOTIDE SEQUENCE [LARGE SCALE GENOMIC DNA]</scope>
    <source>
        <strain evidence="5">JCM 4087</strain>
    </source>
</reference>
<sequence length="614" mass="68064">MSGVLTIIGTRIGPALANHLWQSTGFVVLVWLLTMLLRKDRARTRHLLWFAASLKFLIPLSVLIGLGAHSLKLQPTLVPQGTSLSTTAHILEQPFSSEERTFYTENSTSQRTYSDWLIPAAALAWMLGAMVIVSIWVMRWKKVSRLQRMAFPSEQGTEVEALRTLELQMGLRRKVVLLRSKEMTEPGIFGIFRPALLWPERLTEQLTTENLDAILAHELMHVRRQDNLIAAIHMVVEAVFWFHPMVWWIESHMLEERERACDEAAVEQTSRPEVYAMSLLKACRFCAESPMTCISGITGADLKTRVIRILSNPVECRISLQRRIALAVVAILCVSAPVTLGIFGQAQENTATSQANTEKKLPEFDVASIKPHKDDPASGMMIGVQFTPDGVKVSGMPLNELIRAAFGISQDRVLGTLGWTKTARYDIEAKVSAADVSALDKIKMEDRWAMMLSLLQDRFGLKYHHETKELQVYTLVAGKGGPKLKESPPEAGDDKNHAKQMMRMSSEGMTMEGDDAPIENLAHALSLQLGATVIDKTGLTGKYDYKMTWVPEQGMPMMPHGPGEGSEPGGGATTRPTGPSLVAALQEQLGLKLESKKELVDVIVVDQINQPSPN</sequence>
<dbReference type="InterPro" id="IPR017801">
    <property type="entry name" value="DUF3738"/>
</dbReference>
<dbReference type="Pfam" id="PF12543">
    <property type="entry name" value="DUF3738"/>
    <property type="match status" value="1"/>
</dbReference>
<keyword evidence="2" id="KW-0812">Transmembrane</keyword>
<dbReference type="InterPro" id="IPR008756">
    <property type="entry name" value="Peptidase_M56"/>
</dbReference>
<accession>A0ABW1EFM8</accession>
<feature type="transmembrane region" description="Helical" evidence="2">
    <location>
        <begin position="116"/>
        <end position="138"/>
    </location>
</feature>
<dbReference type="Gene3D" id="3.30.2010.10">
    <property type="entry name" value="Metalloproteases ('zincins'), catalytic domain"/>
    <property type="match status" value="1"/>
</dbReference>
<dbReference type="CDD" id="cd07341">
    <property type="entry name" value="M56_BlaR1_MecR1_like"/>
    <property type="match status" value="1"/>
</dbReference>
<dbReference type="PANTHER" id="PTHR34978">
    <property type="entry name" value="POSSIBLE SENSOR-TRANSDUCER PROTEIN BLAR"/>
    <property type="match status" value="1"/>
</dbReference>
<dbReference type="EMBL" id="JBHSPH010000003">
    <property type="protein sequence ID" value="MFC5862908.1"/>
    <property type="molecule type" value="Genomic_DNA"/>
</dbReference>
<dbReference type="InterPro" id="IPR052173">
    <property type="entry name" value="Beta-lactam_resp_regulator"/>
</dbReference>
<name>A0ABW1EFM8_9BACT</name>
<feature type="transmembrane region" description="Helical" evidence="2">
    <location>
        <begin position="324"/>
        <end position="344"/>
    </location>
</feature>
<proteinExistence type="predicted"/>
<dbReference type="Pfam" id="PF05569">
    <property type="entry name" value="Peptidase_M56"/>
    <property type="match status" value="1"/>
</dbReference>
<feature type="compositionally biased region" description="Gly residues" evidence="1">
    <location>
        <begin position="562"/>
        <end position="572"/>
    </location>
</feature>
<organism evidence="4 5">
    <name type="scientific">Acidicapsa dinghuensis</name>
    <dbReference type="NCBI Taxonomy" id="2218256"/>
    <lineage>
        <taxon>Bacteria</taxon>
        <taxon>Pseudomonadati</taxon>
        <taxon>Acidobacteriota</taxon>
        <taxon>Terriglobia</taxon>
        <taxon>Terriglobales</taxon>
        <taxon>Acidobacteriaceae</taxon>
        <taxon>Acidicapsa</taxon>
    </lineage>
</organism>
<keyword evidence="2" id="KW-0472">Membrane</keyword>
<feature type="region of interest" description="Disordered" evidence="1">
    <location>
        <begin position="480"/>
        <end position="499"/>
    </location>
</feature>